<dbReference type="PIR" id="S75413">
    <property type="entry name" value="S75413"/>
</dbReference>
<gene>
    <name evidence="2" type="primary">orf c04047</name>
</gene>
<evidence type="ECO:0000313" key="2">
    <source>
        <dbReference type="EMBL" id="CAA69527.1"/>
    </source>
</evidence>
<protein>
    <submittedName>
        <fullName evidence="2">Orf c04047 protein</fullName>
    </submittedName>
</protein>
<accession>P95985</accession>
<reference evidence="2" key="1">
    <citation type="journal article" date="1996" name="Mol. Microbiol.">
        <title>Organizational characteristics and information content of an archaeal genome: 156 kb of sequence from Sulfolobus solfataricus P2.</title>
        <authorList>
            <person name="Sensen C.W."/>
            <person name="Klenk H.P."/>
            <person name="Singh R.K."/>
            <person name="Allard G."/>
            <person name="Chan C.C."/>
            <person name="Liu Q.Y."/>
            <person name="Penny S.L."/>
            <person name="Young F."/>
            <person name="Schenk M.E."/>
            <person name="Gaasterland T."/>
            <person name="Doolittle W.F."/>
            <person name="Ragan M.A."/>
            <person name="Charlebois R.L."/>
        </authorList>
    </citation>
    <scope>NUCLEOTIDE SEQUENCE</scope>
    <source>
        <strain evidence="2">P2</strain>
    </source>
</reference>
<proteinExistence type="predicted"/>
<name>P95985_SACSO</name>
<keyword evidence="1" id="KW-0472">Membrane</keyword>
<feature type="transmembrane region" description="Helical" evidence="1">
    <location>
        <begin position="12"/>
        <end position="40"/>
    </location>
</feature>
<keyword evidence="1" id="KW-1133">Transmembrane helix</keyword>
<sequence length="126" mass="13384">MLSVSEITSGIPLYIAVVAIVPPPFPSVMSIFSPFFTLFLKKSLDFNIPIEPTAPLILSPKTKSPPILNVLPASIGISKALLIVVTPASKSINIPISLSSERCMSTIRPNGYAPLTIISRNVALVA</sequence>
<keyword evidence="1" id="KW-0812">Transmembrane</keyword>
<dbReference type="AlphaFoldDB" id="P95985"/>
<dbReference type="EMBL" id="Y08257">
    <property type="protein sequence ID" value="CAA69527.1"/>
    <property type="molecule type" value="Genomic_DNA"/>
</dbReference>
<evidence type="ECO:0000256" key="1">
    <source>
        <dbReference type="SAM" id="Phobius"/>
    </source>
</evidence>
<organism evidence="2">
    <name type="scientific">Saccharolobus solfataricus</name>
    <name type="common">Sulfolobus solfataricus</name>
    <dbReference type="NCBI Taxonomy" id="2287"/>
    <lineage>
        <taxon>Archaea</taxon>
        <taxon>Thermoproteota</taxon>
        <taxon>Thermoprotei</taxon>
        <taxon>Sulfolobales</taxon>
        <taxon>Sulfolobaceae</taxon>
        <taxon>Saccharolobus</taxon>
    </lineage>
</organism>